<keyword evidence="3" id="KW-1185">Reference proteome</keyword>
<reference evidence="2 3" key="1">
    <citation type="submission" date="2020-11" db="EMBL/GenBank/DDBJ databases">
        <authorList>
            <person name="Wallbank WR R."/>
            <person name="Pardo Diaz C."/>
            <person name="Kozak K."/>
            <person name="Martin S."/>
            <person name="Jiggins C."/>
            <person name="Moest M."/>
            <person name="Warren A I."/>
            <person name="Generalovic N T."/>
            <person name="Byers J.R.P. K."/>
            <person name="Montejo-Kovacevich G."/>
            <person name="Yen C E."/>
        </authorList>
    </citation>
    <scope>NUCLEOTIDE SEQUENCE [LARGE SCALE GENOMIC DNA]</scope>
</reference>
<gene>
    <name evidence="2" type="ORF">HERILL_LOCUS6691</name>
</gene>
<evidence type="ECO:0000256" key="1">
    <source>
        <dbReference type="SAM" id="SignalP"/>
    </source>
</evidence>
<proteinExistence type="predicted"/>
<feature type="signal peptide" evidence="1">
    <location>
        <begin position="1"/>
        <end position="21"/>
    </location>
</feature>
<accession>A0A7R8UN47</accession>
<keyword evidence="1" id="KW-0732">Signal</keyword>
<dbReference type="AlphaFoldDB" id="A0A7R8UN47"/>
<sequence>MELNLVVVAFSLYLLIRFSSGDVDLGDGVSMCLLNGFECKSSEICCSGCCDRPFLSPFNAITSRLIVYLE</sequence>
<evidence type="ECO:0000313" key="3">
    <source>
        <dbReference type="Proteomes" id="UP000594454"/>
    </source>
</evidence>
<evidence type="ECO:0000313" key="2">
    <source>
        <dbReference type="EMBL" id="CAD7083755.1"/>
    </source>
</evidence>
<organism evidence="2 3">
    <name type="scientific">Hermetia illucens</name>
    <name type="common">Black soldier fly</name>
    <dbReference type="NCBI Taxonomy" id="343691"/>
    <lineage>
        <taxon>Eukaryota</taxon>
        <taxon>Metazoa</taxon>
        <taxon>Ecdysozoa</taxon>
        <taxon>Arthropoda</taxon>
        <taxon>Hexapoda</taxon>
        <taxon>Insecta</taxon>
        <taxon>Pterygota</taxon>
        <taxon>Neoptera</taxon>
        <taxon>Endopterygota</taxon>
        <taxon>Diptera</taxon>
        <taxon>Brachycera</taxon>
        <taxon>Stratiomyomorpha</taxon>
        <taxon>Stratiomyidae</taxon>
        <taxon>Hermetiinae</taxon>
        <taxon>Hermetia</taxon>
    </lineage>
</organism>
<protein>
    <submittedName>
        <fullName evidence="2">Uncharacterized protein</fullName>
    </submittedName>
</protein>
<dbReference type="Proteomes" id="UP000594454">
    <property type="component" value="Chromosome 3"/>
</dbReference>
<name>A0A7R8UN47_HERIL</name>
<dbReference type="InParanoid" id="A0A7R8UN47"/>
<feature type="chain" id="PRO_5031343625" evidence="1">
    <location>
        <begin position="22"/>
        <end position="70"/>
    </location>
</feature>
<dbReference type="EMBL" id="LR899011">
    <property type="protein sequence ID" value="CAD7083755.1"/>
    <property type="molecule type" value="Genomic_DNA"/>
</dbReference>